<sequence length="871" mass="97550">MAIKLPKLISKILPFDTGVQILILSVVVAIVIAFVYRSFHAKEGFGVMYDTQTRYTDSQRPLFNEKMNKEVPYNTGLETDMSRFRDAVNNVDSGINRVTTNNLDMYFEKDPLPGIVAAELVCSNAAEPSQLPARGNSMVGCGWWYQDDDNKTSIGARGTSVGPIDIDLDKKQPGGQWIWDLNLAQKREDAKRCRKVKSCGLADLVPGKCGFCLSTSIGVPLDVYGRPKYPKDERLDCTEPPVTKPGNCPRPAPLAPVVNADGTVTIPPVPRQVCDPIGGKLSIDCLVTLALGAGCQEEGAVMSILRGDTLGYYKGRTDTNFRFKKAIEMIKLDAKINSSGAYFGDGSCDRDEVLSFYTKIVAAVKSGQTTRSREAAGFLVNGTDFDPCDYDPQQNGPFELYCQQRVAREKGCQPDGSAFPTLNNKGTYDGMTWSKINDYFTGLRNSMASNEQNEQIDANKKCIGVTIAPVAADCGDTNGCEVLWYTWEYEWDFPEKDTSTATFWGREIKPVLPDFNTGGNDFNPYGMYDRMAMRVRTRLTNKTTSQGRIWVMTDDGVAVKANNKMVLRTWWDQGPTAYQTNPFQLIENKAMPLDMYFYENYGGATFVPRLQIDNGAYQPVPAQMLTMRVPSGFPIARWDFYMGSLKDRNNVLGSNTYGSVPFGVVDGKKCALFTDQNYIQITNPICVSAFKSITMMIYIRSNPPNHGEWPRLWEMNNYGFNGGWCQDSLFGCMSPNNSMGLGFYSKQWCWAGPDMWTGGGTSNPGRWIHVAWVLDQDYGGMTTYIDGVSMSRRTDYWLSYNLQQGRKTFNTFYIFNSSERFNKDVAVAWFHMFDYVMDKDDIQMDRGLGFIDSSVYPEDVGTGWKSSFKTK</sequence>
<reference evidence="3" key="1">
    <citation type="journal article" date="2020" name="Nature">
        <title>Giant virus diversity and host interactions through global metagenomics.</title>
        <authorList>
            <person name="Schulz F."/>
            <person name="Roux S."/>
            <person name="Paez-Espino D."/>
            <person name="Jungbluth S."/>
            <person name="Walsh D.A."/>
            <person name="Denef V.J."/>
            <person name="McMahon K.D."/>
            <person name="Konstantinidis K.T."/>
            <person name="Eloe-Fadrosh E.A."/>
            <person name="Kyrpides N.C."/>
            <person name="Woyke T."/>
        </authorList>
    </citation>
    <scope>NUCLEOTIDE SEQUENCE</scope>
    <source>
        <strain evidence="3">GVMAG-S-3300013286-35</strain>
    </source>
</reference>
<keyword evidence="1" id="KW-0812">Transmembrane</keyword>
<evidence type="ECO:0000259" key="2">
    <source>
        <dbReference type="PROSITE" id="PS51820"/>
    </source>
</evidence>
<protein>
    <recommendedName>
        <fullName evidence="2">PA14 domain-containing protein</fullName>
    </recommendedName>
</protein>
<dbReference type="EMBL" id="MN740994">
    <property type="protein sequence ID" value="QHU21998.1"/>
    <property type="molecule type" value="Genomic_DNA"/>
</dbReference>
<name>A0A6C0L0C4_9ZZZZ</name>
<feature type="transmembrane region" description="Helical" evidence="1">
    <location>
        <begin position="12"/>
        <end position="36"/>
    </location>
</feature>
<evidence type="ECO:0000313" key="3">
    <source>
        <dbReference type="EMBL" id="QHU21998.1"/>
    </source>
</evidence>
<dbReference type="Gene3D" id="2.60.120.200">
    <property type="match status" value="1"/>
</dbReference>
<dbReference type="InterPro" id="IPR013320">
    <property type="entry name" value="ConA-like_dom_sf"/>
</dbReference>
<keyword evidence="1" id="KW-0472">Membrane</keyword>
<dbReference type="SUPFAM" id="SSF49899">
    <property type="entry name" value="Concanavalin A-like lectins/glucanases"/>
    <property type="match status" value="1"/>
</dbReference>
<accession>A0A6C0L0C4</accession>
<keyword evidence="1" id="KW-1133">Transmembrane helix</keyword>
<dbReference type="PROSITE" id="PS51820">
    <property type="entry name" value="PA14"/>
    <property type="match status" value="1"/>
</dbReference>
<dbReference type="AlphaFoldDB" id="A0A6C0L0C4"/>
<feature type="domain" description="PA14" evidence="2">
    <location>
        <begin position="475"/>
        <end position="624"/>
    </location>
</feature>
<organism evidence="3">
    <name type="scientific">viral metagenome</name>
    <dbReference type="NCBI Taxonomy" id="1070528"/>
    <lineage>
        <taxon>unclassified sequences</taxon>
        <taxon>metagenomes</taxon>
        <taxon>organismal metagenomes</taxon>
    </lineage>
</organism>
<evidence type="ECO:0000256" key="1">
    <source>
        <dbReference type="SAM" id="Phobius"/>
    </source>
</evidence>
<dbReference type="InterPro" id="IPR037524">
    <property type="entry name" value="PA14/GLEYA"/>
</dbReference>
<proteinExistence type="predicted"/>